<dbReference type="SUPFAM" id="SSF46689">
    <property type="entry name" value="Homeodomain-like"/>
    <property type="match status" value="1"/>
</dbReference>
<evidence type="ECO:0000259" key="4">
    <source>
        <dbReference type="PROSITE" id="PS01124"/>
    </source>
</evidence>
<sequence length="318" mass="35686">MDRIVTTKGITPASRSRHWHETIANTYFPLDLSFKDSERFEGELKSWTLGALSLSRLVSKPLSYRRLPKHMRAAQDEEYLITVPARSEVFFSQSGKDVTCNPGGFILERSHEPYEFSHAEENSLWVLKVSDKVLGGRLRAPGRFCSMQFDAGNGAGGLFADMLAHIPSRVESLNEEARATVGSQLIDLLVLAVENDARTLTSGRSAVRVAHLTRIEQAIRARLSDPDLAPEQIAAACGISVRYMHEIFRDTNQTVSQWIRDQRISACQQALKDPANQRTIAEIAYAHGFSDQTQFSRAFRRHVGVSPKDFRQQARTRG</sequence>
<dbReference type="KEGG" id="rom:EI983_01800"/>
<dbReference type="AlphaFoldDB" id="A0A6I6ILX0"/>
<evidence type="ECO:0000256" key="1">
    <source>
        <dbReference type="ARBA" id="ARBA00023015"/>
    </source>
</evidence>
<evidence type="ECO:0000256" key="3">
    <source>
        <dbReference type="ARBA" id="ARBA00023163"/>
    </source>
</evidence>
<dbReference type="OrthoDB" id="186587at2"/>
<dbReference type="InterPro" id="IPR020449">
    <property type="entry name" value="Tscrpt_reg_AraC-type_HTH"/>
</dbReference>
<dbReference type="Pfam" id="PF14525">
    <property type="entry name" value="AraC_binding_2"/>
    <property type="match status" value="1"/>
</dbReference>
<dbReference type="Gene3D" id="1.10.10.60">
    <property type="entry name" value="Homeodomain-like"/>
    <property type="match status" value="1"/>
</dbReference>
<evidence type="ECO:0000313" key="5">
    <source>
        <dbReference type="EMBL" id="QGX97074.1"/>
    </source>
</evidence>
<dbReference type="PANTHER" id="PTHR46796:SF6">
    <property type="entry name" value="ARAC SUBFAMILY"/>
    <property type="match status" value="1"/>
</dbReference>
<dbReference type="PROSITE" id="PS01124">
    <property type="entry name" value="HTH_ARAC_FAMILY_2"/>
    <property type="match status" value="1"/>
</dbReference>
<name>A0A6I6ILX0_9RHOB</name>
<dbReference type="GO" id="GO:0003700">
    <property type="term" value="F:DNA-binding transcription factor activity"/>
    <property type="evidence" value="ECO:0007669"/>
    <property type="project" value="InterPro"/>
</dbReference>
<keyword evidence="1" id="KW-0805">Transcription regulation</keyword>
<dbReference type="InterPro" id="IPR018060">
    <property type="entry name" value="HTH_AraC"/>
</dbReference>
<accession>A0A6I6ILX0</accession>
<dbReference type="Proteomes" id="UP000428330">
    <property type="component" value="Chromosome"/>
</dbReference>
<dbReference type="EMBL" id="CP034348">
    <property type="protein sequence ID" value="QGX97074.1"/>
    <property type="molecule type" value="Genomic_DNA"/>
</dbReference>
<dbReference type="RefSeq" id="WP_157705579.1">
    <property type="nucleotide sequence ID" value="NZ_CP034348.1"/>
</dbReference>
<keyword evidence="3" id="KW-0804">Transcription</keyword>
<dbReference type="PANTHER" id="PTHR46796">
    <property type="entry name" value="HTH-TYPE TRANSCRIPTIONAL ACTIVATOR RHAS-RELATED"/>
    <property type="match status" value="1"/>
</dbReference>
<evidence type="ECO:0000313" key="6">
    <source>
        <dbReference type="Proteomes" id="UP000428330"/>
    </source>
</evidence>
<dbReference type="InterPro" id="IPR035418">
    <property type="entry name" value="AraC-bd_2"/>
</dbReference>
<evidence type="ECO:0000256" key="2">
    <source>
        <dbReference type="ARBA" id="ARBA00023125"/>
    </source>
</evidence>
<feature type="domain" description="HTH araC/xylS-type" evidence="4">
    <location>
        <begin position="213"/>
        <end position="313"/>
    </location>
</feature>
<dbReference type="InterPro" id="IPR009057">
    <property type="entry name" value="Homeodomain-like_sf"/>
</dbReference>
<organism evidence="5 6">
    <name type="scientific">Roseovarius faecimaris</name>
    <dbReference type="NCBI Taxonomy" id="2494550"/>
    <lineage>
        <taxon>Bacteria</taxon>
        <taxon>Pseudomonadati</taxon>
        <taxon>Pseudomonadota</taxon>
        <taxon>Alphaproteobacteria</taxon>
        <taxon>Rhodobacterales</taxon>
        <taxon>Roseobacteraceae</taxon>
        <taxon>Roseovarius</taxon>
    </lineage>
</organism>
<keyword evidence="6" id="KW-1185">Reference proteome</keyword>
<protein>
    <submittedName>
        <fullName evidence="5">Helix-turn-helix domain-containing protein</fullName>
    </submittedName>
</protein>
<proteinExistence type="predicted"/>
<dbReference type="InterPro" id="IPR050204">
    <property type="entry name" value="AraC_XylS_family_regulators"/>
</dbReference>
<dbReference type="SMART" id="SM00342">
    <property type="entry name" value="HTH_ARAC"/>
    <property type="match status" value="1"/>
</dbReference>
<dbReference type="Pfam" id="PF12833">
    <property type="entry name" value="HTH_18"/>
    <property type="match status" value="1"/>
</dbReference>
<dbReference type="GO" id="GO:0043565">
    <property type="term" value="F:sequence-specific DNA binding"/>
    <property type="evidence" value="ECO:0007669"/>
    <property type="project" value="InterPro"/>
</dbReference>
<reference evidence="6" key="1">
    <citation type="submission" date="2018-12" db="EMBL/GenBank/DDBJ databases">
        <title>Complete genome sequence of Roseovarius sp. MME-070.</title>
        <authorList>
            <person name="Nam Y.-D."/>
            <person name="Kang J."/>
            <person name="Chung W.-H."/>
            <person name="Park Y.S."/>
        </authorList>
    </citation>
    <scope>NUCLEOTIDE SEQUENCE [LARGE SCALE GENOMIC DNA]</scope>
    <source>
        <strain evidence="6">MME-070</strain>
    </source>
</reference>
<dbReference type="PRINTS" id="PR00032">
    <property type="entry name" value="HTHARAC"/>
</dbReference>
<gene>
    <name evidence="5" type="ORF">EI983_01800</name>
</gene>
<keyword evidence="2" id="KW-0238">DNA-binding</keyword>